<keyword evidence="4" id="KW-1185">Reference proteome</keyword>
<gene>
    <name evidence="3" type="ORF">G5B40_01925</name>
</gene>
<dbReference type="Gene3D" id="3.40.50.1820">
    <property type="entry name" value="alpha/beta hydrolase"/>
    <property type="match status" value="1"/>
</dbReference>
<dbReference type="AlphaFoldDB" id="A0A7L5BSI6"/>
<evidence type="ECO:0000313" key="4">
    <source>
        <dbReference type="Proteomes" id="UP000503336"/>
    </source>
</evidence>
<evidence type="ECO:0000313" key="3">
    <source>
        <dbReference type="EMBL" id="QIE54310.1"/>
    </source>
</evidence>
<dbReference type="KEGG" id="hdh:G5B40_01925"/>
<dbReference type="InterPro" id="IPR029058">
    <property type="entry name" value="AB_hydrolase_fold"/>
</dbReference>
<dbReference type="InterPro" id="IPR000073">
    <property type="entry name" value="AB_hydrolase_1"/>
</dbReference>
<keyword evidence="1 3" id="KW-0378">Hydrolase</keyword>
<dbReference type="EMBL" id="CP049056">
    <property type="protein sequence ID" value="QIE54310.1"/>
    <property type="molecule type" value="Genomic_DNA"/>
</dbReference>
<feature type="domain" description="AB hydrolase-1" evidence="2">
    <location>
        <begin position="25"/>
        <end position="282"/>
    </location>
</feature>
<dbReference type="PANTHER" id="PTHR43329">
    <property type="entry name" value="EPOXIDE HYDROLASE"/>
    <property type="match status" value="1"/>
</dbReference>
<dbReference type="GO" id="GO:0016787">
    <property type="term" value="F:hydrolase activity"/>
    <property type="evidence" value="ECO:0007669"/>
    <property type="project" value="UniProtKB-KW"/>
</dbReference>
<evidence type="ECO:0000259" key="2">
    <source>
        <dbReference type="Pfam" id="PF00561"/>
    </source>
</evidence>
<dbReference type="Pfam" id="PF00561">
    <property type="entry name" value="Abhydrolase_1"/>
    <property type="match status" value="1"/>
</dbReference>
<dbReference type="PRINTS" id="PR00412">
    <property type="entry name" value="EPOXHYDRLASE"/>
</dbReference>
<accession>A0A7L5BSI6</accession>
<evidence type="ECO:0000256" key="1">
    <source>
        <dbReference type="ARBA" id="ARBA00022801"/>
    </source>
</evidence>
<protein>
    <submittedName>
        <fullName evidence="3">Alpha/beta hydrolase</fullName>
    </submittedName>
</protein>
<reference evidence="3 4" key="1">
    <citation type="submission" date="2020-02" db="EMBL/GenBank/DDBJ databases">
        <title>complete genome sequence of Rhodobacteraceae bacterium.</title>
        <authorList>
            <person name="Park J."/>
            <person name="Kim Y.-S."/>
            <person name="Kim K.-H."/>
        </authorList>
    </citation>
    <scope>NUCLEOTIDE SEQUENCE [LARGE SCALE GENOMIC DNA]</scope>
    <source>
        <strain evidence="3 4">RR4-56</strain>
    </source>
</reference>
<sequence>MTRSETVHAGPLSFHCLVAGEAGRPLLLFLHGFPEYSGAWAEMLERLSDRFFCVAPDQRGYGSSSKPTEVRDYATGKLAADAAAILTHFAPGARAVVGHDWGASVAYALAFSRPELMERLVIMNGVHPVPFQRALAAGGAQSEASQYIHYLRSERAEARLSADDYAGMMRLFTKDMDIDWLRGERRADYLRAWSAPGALTGMLNWYRASPMKVADPGEPLADDPLAGLDPERVRVRPPHLLIWGDGDTALLPAAADGLETFCDALTRAHVAGADHWLHHQKPDEVAALIAEFCAD</sequence>
<proteinExistence type="predicted"/>
<dbReference type="PRINTS" id="PR00111">
    <property type="entry name" value="ABHYDROLASE"/>
</dbReference>
<name>A0A7L5BSI6_9RHOB</name>
<dbReference type="InterPro" id="IPR000639">
    <property type="entry name" value="Epox_hydrolase-like"/>
</dbReference>
<dbReference type="RefSeq" id="WP_165094369.1">
    <property type="nucleotide sequence ID" value="NZ_CP049056.1"/>
</dbReference>
<organism evidence="3 4">
    <name type="scientific">Pikeienuella piscinae</name>
    <dbReference type="NCBI Taxonomy" id="2748098"/>
    <lineage>
        <taxon>Bacteria</taxon>
        <taxon>Pseudomonadati</taxon>
        <taxon>Pseudomonadota</taxon>
        <taxon>Alphaproteobacteria</taxon>
        <taxon>Rhodobacterales</taxon>
        <taxon>Paracoccaceae</taxon>
        <taxon>Pikeienuella</taxon>
    </lineage>
</organism>
<dbReference type="SUPFAM" id="SSF53474">
    <property type="entry name" value="alpha/beta-Hydrolases"/>
    <property type="match status" value="1"/>
</dbReference>
<dbReference type="Proteomes" id="UP000503336">
    <property type="component" value="Chromosome"/>
</dbReference>